<name>A0A1H1Z979_MUCMA</name>
<sequence>MLRISIPSNGPAKIDYSTFSNFMLPMPDGIDSEVNNSLVLLFDDEEKAIDYTNQLRQLSGSQKKAGNELIAAIEKDMFVRTYAHSA</sequence>
<dbReference type="RefSeq" id="WP_091374406.1">
    <property type="nucleotide sequence ID" value="NZ_LT629740.1"/>
</dbReference>
<dbReference type="Proteomes" id="UP000199679">
    <property type="component" value="Chromosome I"/>
</dbReference>
<evidence type="ECO:0000313" key="2">
    <source>
        <dbReference type="Proteomes" id="UP000199679"/>
    </source>
</evidence>
<gene>
    <name evidence="1" type="ORF">SAMN05216490_3023</name>
</gene>
<organism evidence="1 2">
    <name type="scientific">Mucilaginibacter mallensis</name>
    <dbReference type="NCBI Taxonomy" id="652787"/>
    <lineage>
        <taxon>Bacteria</taxon>
        <taxon>Pseudomonadati</taxon>
        <taxon>Bacteroidota</taxon>
        <taxon>Sphingobacteriia</taxon>
        <taxon>Sphingobacteriales</taxon>
        <taxon>Sphingobacteriaceae</taxon>
        <taxon>Mucilaginibacter</taxon>
    </lineage>
</organism>
<dbReference type="EMBL" id="LT629740">
    <property type="protein sequence ID" value="SDT30385.1"/>
    <property type="molecule type" value="Genomic_DNA"/>
</dbReference>
<dbReference type="OrthoDB" id="798003at2"/>
<accession>A0A1H1Z979</accession>
<evidence type="ECO:0000313" key="1">
    <source>
        <dbReference type="EMBL" id="SDT30385.1"/>
    </source>
</evidence>
<proteinExistence type="predicted"/>
<protein>
    <submittedName>
        <fullName evidence="1">Uncharacterized protein</fullName>
    </submittedName>
</protein>
<dbReference type="AlphaFoldDB" id="A0A1H1Z979"/>
<reference evidence="1 2" key="1">
    <citation type="submission" date="2016-10" db="EMBL/GenBank/DDBJ databases">
        <authorList>
            <person name="de Groot N.N."/>
        </authorList>
    </citation>
    <scope>NUCLEOTIDE SEQUENCE [LARGE SCALE GENOMIC DNA]</scope>
    <source>
        <strain evidence="1 2">MP1X4</strain>
    </source>
</reference>
<keyword evidence="2" id="KW-1185">Reference proteome</keyword>